<evidence type="ECO:0000313" key="1">
    <source>
        <dbReference type="EMBL" id="EOR95093.1"/>
    </source>
</evidence>
<keyword evidence="2" id="KW-1185">Reference proteome</keyword>
<dbReference type="EMBL" id="AQPN01000064">
    <property type="protein sequence ID" value="EOR95093.1"/>
    <property type="molecule type" value="Genomic_DNA"/>
</dbReference>
<dbReference type="PATRIC" id="fig|1150600.3.peg.1711"/>
<dbReference type="Proteomes" id="UP000014174">
    <property type="component" value="Unassembled WGS sequence"/>
</dbReference>
<dbReference type="eggNOG" id="COG1520">
    <property type="taxonomic scope" value="Bacteria"/>
</dbReference>
<organism evidence="1 2">
    <name type="scientific">Arcticibacter svalbardensis MN12-7</name>
    <dbReference type="NCBI Taxonomy" id="1150600"/>
    <lineage>
        <taxon>Bacteria</taxon>
        <taxon>Pseudomonadati</taxon>
        <taxon>Bacteroidota</taxon>
        <taxon>Sphingobacteriia</taxon>
        <taxon>Sphingobacteriales</taxon>
        <taxon>Sphingobacteriaceae</taxon>
        <taxon>Arcticibacter</taxon>
    </lineage>
</organism>
<dbReference type="STRING" id="1150600.ADIARSV_1738"/>
<accession>R9GTT3</accession>
<reference evidence="1 2" key="1">
    <citation type="journal article" date="2013" name="Genome Announc.">
        <title>Draft Genome Sequence of Arcticibacter svalbardensis Strain MN12-7T, a Member of the Family Sphingobacteriaceae Isolated from an Arctic Soil Sample.</title>
        <authorList>
            <person name="Shivaji S."/>
            <person name="Ara S."/>
            <person name="Prasad S."/>
            <person name="Manasa B.P."/>
            <person name="Begum Z."/>
            <person name="Singh A."/>
            <person name="Kumar Pinnaka A."/>
        </authorList>
    </citation>
    <scope>NUCLEOTIDE SEQUENCE [LARGE SCALE GENOMIC DNA]</scope>
    <source>
        <strain evidence="1 2">MN12-7</strain>
    </source>
</reference>
<protein>
    <submittedName>
        <fullName evidence="1">Uncharacterized protein</fullName>
    </submittedName>
</protein>
<proteinExistence type="predicted"/>
<dbReference type="InterPro" id="IPR011047">
    <property type="entry name" value="Quinoprotein_ADH-like_sf"/>
</dbReference>
<comment type="caution">
    <text evidence="1">The sequence shown here is derived from an EMBL/GenBank/DDBJ whole genome shotgun (WGS) entry which is preliminary data.</text>
</comment>
<dbReference type="SUPFAM" id="SSF50998">
    <property type="entry name" value="Quinoprotein alcohol dehydrogenase-like"/>
    <property type="match status" value="1"/>
</dbReference>
<dbReference type="Gene3D" id="2.130.10.10">
    <property type="entry name" value="YVTN repeat-like/Quinoprotein amine dehydrogenase"/>
    <property type="match status" value="1"/>
</dbReference>
<gene>
    <name evidence="1" type="ORF">ADIARSV_1738</name>
</gene>
<name>R9GTT3_9SPHI</name>
<dbReference type="InterPro" id="IPR015943">
    <property type="entry name" value="WD40/YVTN_repeat-like_dom_sf"/>
</dbReference>
<sequence length="733" mass="82197">MPQSDTYKLEFKNLQRPFYLHFFKGAVLGSYSRELLNKAADSKSGKISSEFVSLINKEIAKTQSTPINLFVNKGNLSSFVLSFMKGKATGNTLLLKGLSGYSALGMNFKSDALMFNGNSIPDTTGVNYLNTFLNQRPIKNQLKAFLPVNTANFITFGISNFKLFHQDLTHYFIKKGELEKLQNQFQALHADKGLDLDLDLLPQFGNEFMVFETAQQEKVGIIKLINGTAVDASLQAISSKSSTFISQMNVSNMFYYCLGEPMRAFQRPYFRVIDNILIIANSQGAITRYMGNYGAGSFIAKSKEFKDHDQLVATKSNISFFAETKNSSRVIGSRLKNRYAALFKDEEGLNNFYGLSIQWSSAGSYFQTNIYANYNTLAKKAFKKVWSFKMNARIASAPVVFNDGDRKIIMVQDNVYNLYALSDEGKKIWATQLPGTIRGGLYQLNDESIIFNTEDKIYRIHPDGTAVEGYPVTLPQKTVYGLTLTGTDPAQSHLFISAQNKILAYTLEGKEMEGWNKNMPSKLCAAPLYVEIGKLHYIIAGTQTGEFFFFNAINGSLIHHAEENTVVTEFKSNLFAVLSESADDSWIVTTDTAGVLHEIPFNGAITRTSVGVWDENHTFSYKNITGDSNPEYIYLDNNSLSVLNKDNTTVFSYDFENPSKNNLQFFSVDQGTWNIAVSSYQKNELYLFDNEGNLSKGFPVKGTGEFYMGTIRNDGLRYLISGSNDGYLYAYKL</sequence>
<evidence type="ECO:0000313" key="2">
    <source>
        <dbReference type="Proteomes" id="UP000014174"/>
    </source>
</evidence>
<dbReference type="AlphaFoldDB" id="R9GTT3"/>